<organism evidence="1 2">
    <name type="scientific">Paxillus rubicundulus Ve08.2h10</name>
    <dbReference type="NCBI Taxonomy" id="930991"/>
    <lineage>
        <taxon>Eukaryota</taxon>
        <taxon>Fungi</taxon>
        <taxon>Dikarya</taxon>
        <taxon>Basidiomycota</taxon>
        <taxon>Agaricomycotina</taxon>
        <taxon>Agaricomycetes</taxon>
        <taxon>Agaricomycetidae</taxon>
        <taxon>Boletales</taxon>
        <taxon>Paxilineae</taxon>
        <taxon>Paxillaceae</taxon>
        <taxon>Paxillus</taxon>
    </lineage>
</organism>
<protein>
    <submittedName>
        <fullName evidence="1">Uncharacterized protein</fullName>
    </submittedName>
</protein>
<evidence type="ECO:0000313" key="1">
    <source>
        <dbReference type="EMBL" id="KIK76879.1"/>
    </source>
</evidence>
<gene>
    <name evidence="1" type="ORF">PAXRUDRAFT_168541</name>
</gene>
<dbReference type="OrthoDB" id="3212410at2759"/>
<dbReference type="Proteomes" id="UP000054538">
    <property type="component" value="Unassembled WGS sequence"/>
</dbReference>
<dbReference type="InParanoid" id="A0A0D0D8Z2"/>
<feature type="non-terminal residue" evidence="1">
    <location>
        <position position="1"/>
    </location>
</feature>
<evidence type="ECO:0000313" key="2">
    <source>
        <dbReference type="Proteomes" id="UP000054538"/>
    </source>
</evidence>
<accession>A0A0D0D8Z2</accession>
<sequence>WEKQYADKAAETTKVLALKTKFNLAWEKFNVHELSKAVLQPLLLVCSEWKDPEGLGSEATPLTKYWEDMLPLREDNLPEHLDEFIRREGLPENLFIGKKVVMEDSMFEKQYWLFDYTTAILGSSRWLVSHKRSKNLGDLARQWNQLSLFDTAPEPFADKLDHEIETQLKEQWLFARKMLGMEKLVRYAMTDILNP</sequence>
<dbReference type="AlphaFoldDB" id="A0A0D0D8Z2"/>
<proteinExistence type="predicted"/>
<reference evidence="2" key="2">
    <citation type="submission" date="2015-01" db="EMBL/GenBank/DDBJ databases">
        <title>Evolutionary Origins and Diversification of the Mycorrhizal Mutualists.</title>
        <authorList>
            <consortium name="DOE Joint Genome Institute"/>
            <consortium name="Mycorrhizal Genomics Consortium"/>
            <person name="Kohler A."/>
            <person name="Kuo A."/>
            <person name="Nagy L.G."/>
            <person name="Floudas D."/>
            <person name="Copeland A."/>
            <person name="Barry K.W."/>
            <person name="Cichocki N."/>
            <person name="Veneault-Fourrey C."/>
            <person name="LaButti K."/>
            <person name="Lindquist E.A."/>
            <person name="Lipzen A."/>
            <person name="Lundell T."/>
            <person name="Morin E."/>
            <person name="Murat C."/>
            <person name="Riley R."/>
            <person name="Ohm R."/>
            <person name="Sun H."/>
            <person name="Tunlid A."/>
            <person name="Henrissat B."/>
            <person name="Grigoriev I.V."/>
            <person name="Hibbett D.S."/>
            <person name="Martin F."/>
        </authorList>
    </citation>
    <scope>NUCLEOTIDE SEQUENCE [LARGE SCALE GENOMIC DNA]</scope>
    <source>
        <strain evidence="2">Ve08.2h10</strain>
    </source>
</reference>
<name>A0A0D0D8Z2_9AGAM</name>
<dbReference type="EMBL" id="KN827253">
    <property type="protein sequence ID" value="KIK76879.1"/>
    <property type="molecule type" value="Genomic_DNA"/>
</dbReference>
<dbReference type="HOGENOM" id="CLU_1399371_0_0_1"/>
<keyword evidence="2" id="KW-1185">Reference proteome</keyword>
<reference evidence="1 2" key="1">
    <citation type="submission" date="2014-04" db="EMBL/GenBank/DDBJ databases">
        <authorList>
            <consortium name="DOE Joint Genome Institute"/>
            <person name="Kuo A."/>
            <person name="Kohler A."/>
            <person name="Jargeat P."/>
            <person name="Nagy L.G."/>
            <person name="Floudas D."/>
            <person name="Copeland A."/>
            <person name="Barry K.W."/>
            <person name="Cichocki N."/>
            <person name="Veneault-Fourrey C."/>
            <person name="LaButti K."/>
            <person name="Lindquist E.A."/>
            <person name="Lipzen A."/>
            <person name="Lundell T."/>
            <person name="Morin E."/>
            <person name="Murat C."/>
            <person name="Sun H."/>
            <person name="Tunlid A."/>
            <person name="Henrissat B."/>
            <person name="Grigoriev I.V."/>
            <person name="Hibbett D.S."/>
            <person name="Martin F."/>
            <person name="Nordberg H.P."/>
            <person name="Cantor M.N."/>
            <person name="Hua S.X."/>
        </authorList>
    </citation>
    <scope>NUCLEOTIDE SEQUENCE [LARGE SCALE GENOMIC DNA]</scope>
    <source>
        <strain evidence="1 2">Ve08.2h10</strain>
    </source>
</reference>